<dbReference type="RefSeq" id="WP_201882680.1">
    <property type="nucleotide sequence ID" value="NZ_JAERRF010000043.1"/>
</dbReference>
<gene>
    <name evidence="2" type="ORF">JK363_38195</name>
</gene>
<comment type="caution">
    <text evidence="2">The sequence shown here is derived from an EMBL/GenBank/DDBJ whole genome shotgun (WGS) entry which is preliminary data.</text>
</comment>
<sequence length="103" mass="11462">MSGDPMDIKVTYASLEDTAGDIERGAAAVRKQIEDIVAAVKKVTAGWEGEAHQMMLAAEKQFNVRANHIETTLKDVAHKVRKGKMDYHSTDKRNANLFKDISF</sequence>
<organism evidence="2 3">
    <name type="scientific">Streptomyces coffeae</name>
    <dbReference type="NCBI Taxonomy" id="621382"/>
    <lineage>
        <taxon>Bacteria</taxon>
        <taxon>Bacillati</taxon>
        <taxon>Actinomycetota</taxon>
        <taxon>Actinomycetes</taxon>
        <taxon>Kitasatosporales</taxon>
        <taxon>Streptomycetaceae</taxon>
        <taxon>Streptomyces</taxon>
    </lineage>
</organism>
<dbReference type="Pfam" id="PF06013">
    <property type="entry name" value="WXG100"/>
    <property type="match status" value="1"/>
</dbReference>
<comment type="similarity">
    <text evidence="1">Belongs to the WXG100 family.</text>
</comment>
<reference evidence="2 3" key="1">
    <citation type="submission" date="2021-01" db="EMBL/GenBank/DDBJ databases">
        <title>WGS of actinomycetes isolated from Thailand.</title>
        <authorList>
            <person name="Thawai C."/>
        </authorList>
    </citation>
    <scope>NUCLEOTIDE SEQUENCE [LARGE SCALE GENOMIC DNA]</scope>
    <source>
        <strain evidence="2 3">CA1R205</strain>
    </source>
</reference>
<evidence type="ECO:0000313" key="2">
    <source>
        <dbReference type="EMBL" id="MBL1102349.1"/>
    </source>
</evidence>
<keyword evidence="3" id="KW-1185">Reference proteome</keyword>
<dbReference type="InterPro" id="IPR036689">
    <property type="entry name" value="ESAT-6-like_sf"/>
</dbReference>
<dbReference type="Gene3D" id="1.10.287.1060">
    <property type="entry name" value="ESAT-6-like"/>
    <property type="match status" value="1"/>
</dbReference>
<name>A0ABS1NQI8_9ACTN</name>
<evidence type="ECO:0000313" key="3">
    <source>
        <dbReference type="Proteomes" id="UP000634229"/>
    </source>
</evidence>
<proteinExistence type="inferred from homology"/>
<evidence type="ECO:0000256" key="1">
    <source>
        <dbReference type="RuleBase" id="RU362001"/>
    </source>
</evidence>
<protein>
    <recommendedName>
        <fullName evidence="1">ESAT-6-like protein</fullName>
    </recommendedName>
</protein>
<dbReference type="Proteomes" id="UP000634229">
    <property type="component" value="Unassembled WGS sequence"/>
</dbReference>
<accession>A0ABS1NQI8</accession>
<dbReference type="SUPFAM" id="SSF140453">
    <property type="entry name" value="EsxAB dimer-like"/>
    <property type="match status" value="1"/>
</dbReference>
<dbReference type="InterPro" id="IPR010310">
    <property type="entry name" value="T7SS_ESAT-6-like"/>
</dbReference>
<dbReference type="EMBL" id="JAERRF010000043">
    <property type="protein sequence ID" value="MBL1102349.1"/>
    <property type="molecule type" value="Genomic_DNA"/>
</dbReference>
<dbReference type="NCBIfam" id="TIGR03930">
    <property type="entry name" value="WXG100_ESAT6"/>
    <property type="match status" value="1"/>
</dbReference>